<evidence type="ECO:0000313" key="3">
    <source>
        <dbReference type="Proteomes" id="UP000267017"/>
    </source>
</evidence>
<dbReference type="SUPFAM" id="SSF51735">
    <property type="entry name" value="NAD(P)-binding Rossmann-fold domains"/>
    <property type="match status" value="1"/>
</dbReference>
<proteinExistence type="predicted"/>
<accession>A0A3P3U948</accession>
<dbReference type="InterPro" id="IPR036291">
    <property type="entry name" value="NAD(P)-bd_dom_sf"/>
</dbReference>
<protein>
    <submittedName>
        <fullName evidence="2">Ketopantoate reductase family protein</fullName>
    </submittedName>
</protein>
<name>A0A3P3U948_9BACL</name>
<organism evidence="2 3">
    <name type="scientific">Paenibacillus oralis</name>
    <dbReference type="NCBI Taxonomy" id="2490856"/>
    <lineage>
        <taxon>Bacteria</taxon>
        <taxon>Bacillati</taxon>
        <taxon>Bacillota</taxon>
        <taxon>Bacilli</taxon>
        <taxon>Bacillales</taxon>
        <taxon>Paenibacillaceae</taxon>
        <taxon>Paenibacillus</taxon>
    </lineage>
</organism>
<evidence type="ECO:0000313" key="2">
    <source>
        <dbReference type="EMBL" id="RRJ66138.1"/>
    </source>
</evidence>
<dbReference type="EMBL" id="RRCN01000001">
    <property type="protein sequence ID" value="RRJ66138.1"/>
    <property type="molecule type" value="Genomic_DNA"/>
</dbReference>
<dbReference type="Proteomes" id="UP000267017">
    <property type="component" value="Unassembled WGS sequence"/>
</dbReference>
<dbReference type="AlphaFoldDB" id="A0A3P3U948"/>
<dbReference type="Gene3D" id="3.40.50.720">
    <property type="entry name" value="NAD(P)-binding Rossmann-like Domain"/>
    <property type="match status" value="1"/>
</dbReference>
<comment type="caution">
    <text evidence="2">The sequence shown here is derived from an EMBL/GenBank/DDBJ whole genome shotgun (WGS) entry which is preliminary data.</text>
</comment>
<dbReference type="RefSeq" id="WP_128633928.1">
    <property type="nucleotide sequence ID" value="NZ_RRCN01000001.1"/>
</dbReference>
<evidence type="ECO:0000259" key="1">
    <source>
        <dbReference type="Pfam" id="PF02558"/>
    </source>
</evidence>
<keyword evidence="3" id="KW-1185">Reference proteome</keyword>
<feature type="domain" description="Ketopantoate reductase N-terminal" evidence="1">
    <location>
        <begin position="3"/>
        <end position="155"/>
    </location>
</feature>
<dbReference type="Pfam" id="PF02558">
    <property type="entry name" value="ApbA"/>
    <property type="match status" value="1"/>
</dbReference>
<gene>
    <name evidence="2" type="ORF">EHV15_26910</name>
</gene>
<reference evidence="2 3" key="1">
    <citation type="submission" date="2018-11" db="EMBL/GenBank/DDBJ databases">
        <title>Genome sequencing of Paenibacillus sp. KCOM 3021 (= ChDC PVNT-B20).</title>
        <authorList>
            <person name="Kook J.-K."/>
            <person name="Park S.-N."/>
            <person name="Lim Y.K."/>
        </authorList>
    </citation>
    <scope>NUCLEOTIDE SEQUENCE [LARGE SCALE GENOMIC DNA]</scope>
    <source>
        <strain evidence="2 3">KCOM 3021</strain>
    </source>
</reference>
<dbReference type="OrthoDB" id="9793586at2"/>
<dbReference type="InterPro" id="IPR013332">
    <property type="entry name" value="KPR_N"/>
</dbReference>
<sequence length="310" mass="34651">MRVLVYGAGVLGSYLAHVLVRGGNQTAILARGKRAEELERDGLVIRHYFQRKTTVDQVRVIRTLEADDIYDLIFVVMKYSDFPAVLPILADNRSSNIIIVGNNTDARDMQNYLKEHSNTPKNIAFGFQISAGTKENGKTVCIRSGSGQMVLGGLDGPIPFKAELDLAFANVKYKLAYHDNIDAWLKNHIVPILALTYAVIIHDRRMRKIAGDGKLLRQIVAAMDEGFRVLEAQGYPLVPAGQASFIRKHPLLLRLILKIYHLLPASRLVDGSDYEIAALSSVFRVWKNRSNVSTPNWDILEEQFLAKAPV</sequence>